<feature type="domain" description="Peptidase S1" evidence="11">
    <location>
        <begin position="183"/>
        <end position="430"/>
    </location>
</feature>
<dbReference type="InterPro" id="IPR001254">
    <property type="entry name" value="Trypsin_dom"/>
</dbReference>
<evidence type="ECO:0000256" key="10">
    <source>
        <dbReference type="SAM" id="MobiDB-lite"/>
    </source>
</evidence>
<evidence type="ECO:0000313" key="14">
    <source>
        <dbReference type="Proteomes" id="UP000245119"/>
    </source>
</evidence>
<dbReference type="InterPro" id="IPR043504">
    <property type="entry name" value="Peptidase_S1_PA_chymotrypsin"/>
</dbReference>
<dbReference type="InterPro" id="IPR001314">
    <property type="entry name" value="Peptidase_S1A"/>
</dbReference>
<dbReference type="GO" id="GO:0004252">
    <property type="term" value="F:serine-type endopeptidase activity"/>
    <property type="evidence" value="ECO:0007669"/>
    <property type="project" value="InterPro"/>
</dbReference>
<dbReference type="SUPFAM" id="SSF57625">
    <property type="entry name" value="Invertebrate chitin-binding proteins"/>
    <property type="match status" value="1"/>
</dbReference>
<accession>A0A2T7NUA3</accession>
<evidence type="ECO:0000256" key="4">
    <source>
        <dbReference type="ARBA" id="ARBA00022729"/>
    </source>
</evidence>
<organism evidence="13 14">
    <name type="scientific">Pomacea canaliculata</name>
    <name type="common">Golden apple snail</name>
    <dbReference type="NCBI Taxonomy" id="400727"/>
    <lineage>
        <taxon>Eukaryota</taxon>
        <taxon>Metazoa</taxon>
        <taxon>Spiralia</taxon>
        <taxon>Lophotrochozoa</taxon>
        <taxon>Mollusca</taxon>
        <taxon>Gastropoda</taxon>
        <taxon>Caenogastropoda</taxon>
        <taxon>Architaenioglossa</taxon>
        <taxon>Ampullarioidea</taxon>
        <taxon>Ampullariidae</taxon>
        <taxon>Pomacea</taxon>
    </lineage>
</organism>
<dbReference type="OrthoDB" id="9970815at2759"/>
<keyword evidence="6 9" id="KW-0720">Serine protease</keyword>
<keyword evidence="5 9" id="KW-0378">Hydrolase</keyword>
<dbReference type="FunFam" id="2.40.10.10:FF:000146">
    <property type="entry name" value="Serine protease 53"/>
    <property type="match status" value="1"/>
</dbReference>
<dbReference type="GO" id="GO:0005576">
    <property type="term" value="C:extracellular region"/>
    <property type="evidence" value="ECO:0007669"/>
    <property type="project" value="UniProtKB-SubCell"/>
</dbReference>
<dbReference type="Proteomes" id="UP000245119">
    <property type="component" value="Linkage Group LG9"/>
</dbReference>
<dbReference type="PANTHER" id="PTHR24252">
    <property type="entry name" value="ACROSIN-RELATED"/>
    <property type="match status" value="1"/>
</dbReference>
<dbReference type="SMART" id="SM00494">
    <property type="entry name" value="ChtBD2"/>
    <property type="match status" value="1"/>
</dbReference>
<dbReference type="PROSITE" id="PS50240">
    <property type="entry name" value="TRYPSIN_DOM"/>
    <property type="match status" value="1"/>
</dbReference>
<dbReference type="GO" id="GO:0008061">
    <property type="term" value="F:chitin binding"/>
    <property type="evidence" value="ECO:0007669"/>
    <property type="project" value="InterPro"/>
</dbReference>
<protein>
    <recommendedName>
        <fullName evidence="15">Peptidase S1 domain-containing protein</fullName>
    </recommendedName>
</protein>
<dbReference type="PANTHER" id="PTHR24252:SF7">
    <property type="entry name" value="HYALIN"/>
    <property type="match status" value="1"/>
</dbReference>
<evidence type="ECO:0000259" key="12">
    <source>
        <dbReference type="PROSITE" id="PS50940"/>
    </source>
</evidence>
<keyword evidence="7" id="KW-0865">Zymogen</keyword>
<comment type="subcellular location">
    <subcellularLocation>
        <location evidence="1">Secreted</location>
    </subcellularLocation>
</comment>
<evidence type="ECO:0000256" key="8">
    <source>
        <dbReference type="ARBA" id="ARBA00023157"/>
    </source>
</evidence>
<dbReference type="InterPro" id="IPR036508">
    <property type="entry name" value="Chitin-bd_dom_sf"/>
</dbReference>
<keyword evidence="14" id="KW-1185">Reference proteome</keyword>
<sequence length="432" mass="46859">MSSSHRSEHVLASLCLSSPQSYKVRSRVRQSKDPEAGVQLRHLLPAKRVRGDWLARMLVACHVISMCRACTPQSPCTSCSVLATVADHADCTRYFTCSFGRIYAPQRCSKGIYSPVYGMCVEGDAATCRRDDPPSVISQPSPQTLAPDHGKGLTTRKTKEGRNSVTKCLSASGLCGVRTSRYIVGGSGTEPGDWPWQVSLRFYDPGSAKSWHFCGATLVSSRWAMTAAHCVLRHAPSSLQIVAGASDLHTTVPGEIHMQVKTIKVHPGYVDYGNFPNDIALIELADDIAFDGSNLARPACLPQQNEKMVEETPASPLENDSKGCWVTGWGSTLGTGAQFRLKKIKQNIVDPKDCRSQWASYIQPYHVCVGDGSSGACRGDSGGPLVCSKKGRFFLVGVVSWGEDTCRLKGYPNIATGVSSYRDWIDFVVAST</sequence>
<dbReference type="SUPFAM" id="SSF50494">
    <property type="entry name" value="Trypsin-like serine proteases"/>
    <property type="match status" value="1"/>
</dbReference>
<dbReference type="GO" id="GO:0006508">
    <property type="term" value="P:proteolysis"/>
    <property type="evidence" value="ECO:0007669"/>
    <property type="project" value="UniProtKB-KW"/>
</dbReference>
<dbReference type="Pfam" id="PF00089">
    <property type="entry name" value="Trypsin"/>
    <property type="match status" value="1"/>
</dbReference>
<comment type="caution">
    <text evidence="13">The sequence shown here is derived from an EMBL/GenBank/DDBJ whole genome shotgun (WGS) entry which is preliminary data.</text>
</comment>
<keyword evidence="8" id="KW-1015">Disulfide bond</keyword>
<dbReference type="InterPro" id="IPR018114">
    <property type="entry name" value="TRYPSIN_HIS"/>
</dbReference>
<dbReference type="PROSITE" id="PS00135">
    <property type="entry name" value="TRYPSIN_SER"/>
    <property type="match status" value="1"/>
</dbReference>
<evidence type="ECO:0008006" key="15">
    <source>
        <dbReference type="Google" id="ProtNLM"/>
    </source>
</evidence>
<feature type="domain" description="Chitin-binding type-2" evidence="12">
    <location>
        <begin position="73"/>
        <end position="130"/>
    </location>
</feature>
<dbReference type="CDD" id="cd00190">
    <property type="entry name" value="Tryp_SPc"/>
    <property type="match status" value="1"/>
</dbReference>
<dbReference type="InterPro" id="IPR033116">
    <property type="entry name" value="TRYPSIN_SER"/>
</dbReference>
<evidence type="ECO:0000256" key="2">
    <source>
        <dbReference type="ARBA" id="ARBA00022525"/>
    </source>
</evidence>
<keyword evidence="4" id="KW-0732">Signal</keyword>
<dbReference type="InterPro" id="IPR002557">
    <property type="entry name" value="Chitin-bd_dom"/>
</dbReference>
<dbReference type="STRING" id="400727.A0A2T7NUA3"/>
<dbReference type="PRINTS" id="PR00722">
    <property type="entry name" value="CHYMOTRYPSIN"/>
</dbReference>
<proteinExistence type="predicted"/>
<evidence type="ECO:0000256" key="1">
    <source>
        <dbReference type="ARBA" id="ARBA00004613"/>
    </source>
</evidence>
<evidence type="ECO:0000313" key="13">
    <source>
        <dbReference type="EMBL" id="PVD24757.1"/>
    </source>
</evidence>
<gene>
    <name evidence="13" type="ORF">C0Q70_15243</name>
</gene>
<evidence type="ECO:0000256" key="6">
    <source>
        <dbReference type="ARBA" id="ARBA00022825"/>
    </source>
</evidence>
<dbReference type="PROSITE" id="PS00134">
    <property type="entry name" value="TRYPSIN_HIS"/>
    <property type="match status" value="1"/>
</dbReference>
<evidence type="ECO:0000256" key="7">
    <source>
        <dbReference type="ARBA" id="ARBA00023145"/>
    </source>
</evidence>
<evidence type="ECO:0000256" key="3">
    <source>
        <dbReference type="ARBA" id="ARBA00022670"/>
    </source>
</evidence>
<keyword evidence="3 9" id="KW-0645">Protease</keyword>
<reference evidence="13 14" key="1">
    <citation type="submission" date="2018-04" db="EMBL/GenBank/DDBJ databases">
        <title>The genome of golden apple snail Pomacea canaliculata provides insight into stress tolerance and invasive adaptation.</title>
        <authorList>
            <person name="Liu C."/>
            <person name="Liu B."/>
            <person name="Ren Y."/>
            <person name="Zhang Y."/>
            <person name="Wang H."/>
            <person name="Li S."/>
            <person name="Jiang F."/>
            <person name="Yin L."/>
            <person name="Zhang G."/>
            <person name="Qian W."/>
            <person name="Fan W."/>
        </authorList>
    </citation>
    <scope>NUCLEOTIDE SEQUENCE [LARGE SCALE GENOMIC DNA]</scope>
    <source>
        <strain evidence="13">SZHN2017</strain>
        <tissue evidence="13">Muscle</tissue>
    </source>
</reference>
<dbReference type="Gene3D" id="2.40.10.10">
    <property type="entry name" value="Trypsin-like serine proteases"/>
    <property type="match status" value="1"/>
</dbReference>
<dbReference type="PROSITE" id="PS50940">
    <property type="entry name" value="CHIT_BIND_II"/>
    <property type="match status" value="1"/>
</dbReference>
<evidence type="ECO:0000259" key="11">
    <source>
        <dbReference type="PROSITE" id="PS50240"/>
    </source>
</evidence>
<dbReference type="EMBL" id="PZQS01000009">
    <property type="protein sequence ID" value="PVD24757.1"/>
    <property type="molecule type" value="Genomic_DNA"/>
</dbReference>
<evidence type="ECO:0000256" key="5">
    <source>
        <dbReference type="ARBA" id="ARBA00022801"/>
    </source>
</evidence>
<feature type="region of interest" description="Disordered" evidence="10">
    <location>
        <begin position="131"/>
        <end position="157"/>
    </location>
</feature>
<name>A0A2T7NUA3_POMCA</name>
<dbReference type="SMART" id="SM00020">
    <property type="entry name" value="Tryp_SPc"/>
    <property type="match status" value="1"/>
</dbReference>
<evidence type="ECO:0000256" key="9">
    <source>
        <dbReference type="RuleBase" id="RU363034"/>
    </source>
</evidence>
<dbReference type="InterPro" id="IPR009003">
    <property type="entry name" value="Peptidase_S1_PA"/>
</dbReference>
<keyword evidence="2" id="KW-0964">Secreted</keyword>
<dbReference type="AlphaFoldDB" id="A0A2T7NUA3"/>